<gene>
    <name evidence="1" type="ORF">TAPDE_003994</name>
</gene>
<dbReference type="VEuPathDB" id="FungiDB:TAPDE_003994"/>
<accession>R4XCT0</accession>
<sequence>MSEIDLEARLKRLETSIEAKLNLDQLQKELDILAKNPTIREILHWIDTQPGLYESGPDSGIPVSQRIDNILGQEEIYRSTAAQLQSISQISIPTVATSQHLVDILPEVRIVYDETLALEAEIEELTTRTIAVLDQWYRLHVRPVNQMAVNIDRALTQAQKQVKAIERSREE</sequence>
<protein>
    <submittedName>
        <fullName evidence="1">Uncharacterized protein</fullName>
    </submittedName>
</protein>
<name>R4XCT0_TAPDE</name>
<evidence type="ECO:0000313" key="2">
    <source>
        <dbReference type="Proteomes" id="UP000013776"/>
    </source>
</evidence>
<dbReference type="EMBL" id="CAHR02000166">
    <property type="protein sequence ID" value="CCG83665.1"/>
    <property type="molecule type" value="Genomic_DNA"/>
</dbReference>
<dbReference type="Proteomes" id="UP000013776">
    <property type="component" value="Unassembled WGS sequence"/>
</dbReference>
<reference evidence="1 2" key="1">
    <citation type="journal article" date="2013" name="MBio">
        <title>Genome sequencing of the plant pathogen Taphrina deformans, the causal agent of peach leaf curl.</title>
        <authorList>
            <person name="Cisse O.H."/>
            <person name="Almeida J.M.G.C.F."/>
            <person name="Fonseca A."/>
            <person name="Kumar A.A."/>
            <person name="Salojaervi J."/>
            <person name="Overmyer K."/>
            <person name="Hauser P.M."/>
            <person name="Pagni M."/>
        </authorList>
    </citation>
    <scope>NUCLEOTIDE SEQUENCE [LARGE SCALE GENOMIC DNA]</scope>
    <source>
        <strain evidence="2">PYCC 5710 / ATCC 11124 / CBS 356.35 / IMI 108563 / JCM 9778 / NBRC 8474</strain>
    </source>
</reference>
<evidence type="ECO:0000313" key="1">
    <source>
        <dbReference type="EMBL" id="CCG83665.1"/>
    </source>
</evidence>
<organism evidence="1 2">
    <name type="scientific">Taphrina deformans (strain PYCC 5710 / ATCC 11124 / CBS 356.35 / IMI 108563 / JCM 9778 / NBRC 8474)</name>
    <name type="common">Peach leaf curl fungus</name>
    <name type="synonym">Lalaria deformans</name>
    <dbReference type="NCBI Taxonomy" id="1097556"/>
    <lineage>
        <taxon>Eukaryota</taxon>
        <taxon>Fungi</taxon>
        <taxon>Dikarya</taxon>
        <taxon>Ascomycota</taxon>
        <taxon>Taphrinomycotina</taxon>
        <taxon>Taphrinomycetes</taxon>
        <taxon>Taphrinales</taxon>
        <taxon>Taphrinaceae</taxon>
        <taxon>Taphrina</taxon>
    </lineage>
</organism>
<keyword evidence="2" id="KW-1185">Reference proteome</keyword>
<proteinExistence type="predicted"/>
<dbReference type="AlphaFoldDB" id="R4XCT0"/>
<comment type="caution">
    <text evidence="1">The sequence shown here is derived from an EMBL/GenBank/DDBJ whole genome shotgun (WGS) entry which is preliminary data.</text>
</comment>